<gene>
    <name evidence="1" type="ORF">C8263_17705</name>
</gene>
<protein>
    <submittedName>
        <fullName evidence="1">Uncharacterized protein</fullName>
    </submittedName>
</protein>
<dbReference type="RefSeq" id="WP_146160765.1">
    <property type="nucleotide sequence ID" value="NZ_PYSV01000030.1"/>
</dbReference>
<name>A0A2T3W3J0_9DEIO</name>
<organism evidence="1 2">
    <name type="scientific">Deinococcus arcticus</name>
    <dbReference type="NCBI Taxonomy" id="2136176"/>
    <lineage>
        <taxon>Bacteria</taxon>
        <taxon>Thermotogati</taxon>
        <taxon>Deinococcota</taxon>
        <taxon>Deinococci</taxon>
        <taxon>Deinococcales</taxon>
        <taxon>Deinococcaceae</taxon>
        <taxon>Deinococcus</taxon>
    </lineage>
</organism>
<reference evidence="1 2" key="1">
    <citation type="submission" date="2018-03" db="EMBL/GenBank/DDBJ databases">
        <title>Draft genome of Deinococcus sp. OD32.</title>
        <authorList>
            <person name="Wang X.-P."/>
            <person name="Du Z.-J."/>
        </authorList>
    </citation>
    <scope>NUCLEOTIDE SEQUENCE [LARGE SCALE GENOMIC DNA]</scope>
    <source>
        <strain evidence="1 2">OD32</strain>
    </source>
</reference>
<dbReference type="AlphaFoldDB" id="A0A2T3W3J0"/>
<accession>A0A2T3W3J0</accession>
<sequence>MQSGEFSLPLALLFTLGVHASVSEAREALERHLASAHPAWRVWLWDQHSPRFQAYREVERRGTLYHATVDVELQGQAGSVWTVHAGLLYEKLVRRSDPPLKGIRPELQSLAQVLASGLPSHELLFIIRAIEKPLSDDEAALLALQLPDAGENSDLAPVAQALMAAIQTAASWAGVVLSDVPDRPNHWIQALKAAATRALGLDGSWIRARHLPPDFPDALLPEARPKWTLEEAQALGWHFAGMHRAGLYDEGPNGWYERWESLANPNESATVLLAQDARQPWHWQEQDPGVTSLREGIDDVVWRVQEPAFANGEANEDEAGLTHMADLYGWNGVFDAVMHVLRDDTCVENWATTAATLWCLQDHWPERRAGSDDVWIGHLYHAVDRAAVLGVNLEERDFENLAWSITIKLRSLSSLFEYEPREDPGVQAVMGVLARQEG</sequence>
<keyword evidence="2" id="KW-1185">Reference proteome</keyword>
<dbReference type="OrthoDB" id="582008at2"/>
<evidence type="ECO:0000313" key="2">
    <source>
        <dbReference type="Proteomes" id="UP000240317"/>
    </source>
</evidence>
<dbReference type="Proteomes" id="UP000240317">
    <property type="component" value="Unassembled WGS sequence"/>
</dbReference>
<comment type="caution">
    <text evidence="1">The sequence shown here is derived from an EMBL/GenBank/DDBJ whole genome shotgun (WGS) entry which is preliminary data.</text>
</comment>
<proteinExistence type="predicted"/>
<evidence type="ECO:0000313" key="1">
    <source>
        <dbReference type="EMBL" id="PTA66471.1"/>
    </source>
</evidence>
<dbReference type="EMBL" id="PYSV01000030">
    <property type="protein sequence ID" value="PTA66471.1"/>
    <property type="molecule type" value="Genomic_DNA"/>
</dbReference>